<gene>
    <name evidence="2" type="ORF">BV97_01062</name>
</gene>
<dbReference type="InterPro" id="IPR029063">
    <property type="entry name" value="SAM-dependent_MTases_sf"/>
</dbReference>
<dbReference type="STRING" id="158500.BES08_07625"/>
<evidence type="ECO:0000256" key="1">
    <source>
        <dbReference type="SAM" id="SignalP"/>
    </source>
</evidence>
<dbReference type="AlphaFoldDB" id="A0A031K1P5"/>
<comment type="caution">
    <text evidence="2">The sequence shown here is derived from an EMBL/GenBank/DDBJ whole genome shotgun (WGS) entry which is preliminary data.</text>
</comment>
<dbReference type="GO" id="GO:0032259">
    <property type="term" value="P:methylation"/>
    <property type="evidence" value="ECO:0007669"/>
    <property type="project" value="UniProtKB-KW"/>
</dbReference>
<keyword evidence="2" id="KW-0808">Transferase</keyword>
<reference evidence="2 3" key="1">
    <citation type="submission" date="2014-03" db="EMBL/GenBank/DDBJ databases">
        <title>Whole genome sequence of Novosphingobium resinovorum KF1.</title>
        <authorList>
            <person name="Gan H.M."/>
            <person name="Gan H.Y."/>
            <person name="Chew T.H."/>
            <person name="Savka M.A."/>
        </authorList>
    </citation>
    <scope>NUCLEOTIDE SEQUENCE [LARGE SCALE GENOMIC DNA]</scope>
    <source>
        <strain evidence="2 3">KF1</strain>
    </source>
</reference>
<organism evidence="2 3">
    <name type="scientific">Novosphingobium resinovorum</name>
    <dbReference type="NCBI Taxonomy" id="158500"/>
    <lineage>
        <taxon>Bacteria</taxon>
        <taxon>Pseudomonadati</taxon>
        <taxon>Pseudomonadota</taxon>
        <taxon>Alphaproteobacteria</taxon>
        <taxon>Sphingomonadales</taxon>
        <taxon>Sphingomonadaceae</taxon>
        <taxon>Novosphingobium</taxon>
    </lineage>
</organism>
<dbReference type="GO" id="GO:0008168">
    <property type="term" value="F:methyltransferase activity"/>
    <property type="evidence" value="ECO:0007669"/>
    <property type="project" value="UniProtKB-KW"/>
</dbReference>
<evidence type="ECO:0000313" key="2">
    <source>
        <dbReference type="EMBL" id="EZP83871.1"/>
    </source>
</evidence>
<keyword evidence="1" id="KW-0732">Signal</keyword>
<dbReference type="PATRIC" id="fig|158500.4.peg.1091"/>
<dbReference type="SUPFAM" id="SSF53335">
    <property type="entry name" value="S-adenosyl-L-methionine-dependent methyltransferases"/>
    <property type="match status" value="1"/>
</dbReference>
<accession>A0A031K1P5</accession>
<feature type="chain" id="PRO_5001552026" evidence="1">
    <location>
        <begin position="24"/>
        <end position="286"/>
    </location>
</feature>
<evidence type="ECO:0000313" key="3">
    <source>
        <dbReference type="Proteomes" id="UP000024329"/>
    </source>
</evidence>
<proteinExistence type="predicted"/>
<dbReference type="Proteomes" id="UP000024329">
    <property type="component" value="Unassembled WGS sequence"/>
</dbReference>
<dbReference type="PIRSF" id="PIRSF031679">
    <property type="entry name" value="Mtase_Alr7345_prd"/>
    <property type="match status" value="1"/>
</dbReference>
<dbReference type="InterPro" id="IPR016980">
    <property type="entry name" value="S-AdoMet-dep_MeTrfase_Alr7345"/>
</dbReference>
<dbReference type="RefSeq" id="WP_036523838.1">
    <property type="nucleotide sequence ID" value="NZ_JFYZ01000002.1"/>
</dbReference>
<sequence>MRRALLTLSSLLGLVAAPLSVQAAEKKAPVEACNGCEALLELAAASPLRKDDRARDAARHPVETLSFFRVGPQMKVGEYAPGGEWYSRFLGLYLGQQGHLVGLYFDPTSGAFKADRQDGIRKAAAQYPADVAKFTGMSADKFAAYTLDAVPEAEKGTFDVIVIPRMMHNLFNWNIADSEIKAMRGLLKPGGLVGIEQHRAKADAPYSYTDGSKGYLREADVIRFMEVNGFDLVGKSEISANPKDTANWPDGVWTLPPTYALKERDKAKYQAIGESDRMTLLFRKRD</sequence>
<dbReference type="Gene3D" id="3.40.50.150">
    <property type="entry name" value="Vaccinia Virus protein VP39"/>
    <property type="match status" value="1"/>
</dbReference>
<dbReference type="EMBL" id="JFYZ01000002">
    <property type="protein sequence ID" value="EZP83871.1"/>
    <property type="molecule type" value="Genomic_DNA"/>
</dbReference>
<name>A0A031K1P5_9SPHN</name>
<protein>
    <submittedName>
        <fullName evidence="2">Putative methyltransferase</fullName>
    </submittedName>
</protein>
<feature type="signal peptide" evidence="1">
    <location>
        <begin position="1"/>
        <end position="23"/>
    </location>
</feature>
<dbReference type="eggNOG" id="COG4798">
    <property type="taxonomic scope" value="Bacteria"/>
</dbReference>
<keyword evidence="2" id="KW-0489">Methyltransferase</keyword>